<keyword evidence="3" id="KW-0804">Transcription</keyword>
<proteinExistence type="predicted"/>
<dbReference type="PANTHER" id="PTHR47506">
    <property type="entry name" value="TRANSCRIPTIONAL REGULATORY PROTEIN"/>
    <property type="match status" value="1"/>
</dbReference>
<dbReference type="SUPFAM" id="SSF46689">
    <property type="entry name" value="Homeodomain-like"/>
    <property type="match status" value="1"/>
</dbReference>
<dbReference type="InterPro" id="IPR036271">
    <property type="entry name" value="Tet_transcr_reg_TetR-rel_C_sf"/>
</dbReference>
<evidence type="ECO:0000313" key="5">
    <source>
        <dbReference type="Proteomes" id="UP000312512"/>
    </source>
</evidence>
<protein>
    <submittedName>
        <fullName evidence="4">TetR family transcriptional regulator</fullName>
    </submittedName>
</protein>
<dbReference type="OrthoDB" id="9811084at2"/>
<dbReference type="PANTHER" id="PTHR47506:SF1">
    <property type="entry name" value="HTH-TYPE TRANSCRIPTIONAL REGULATOR YJDC"/>
    <property type="match status" value="1"/>
</dbReference>
<dbReference type="PROSITE" id="PS50977">
    <property type="entry name" value="HTH_TETR_2"/>
    <property type="match status" value="1"/>
</dbReference>
<dbReference type="PRINTS" id="PR00455">
    <property type="entry name" value="HTHTETR"/>
</dbReference>
<accession>A0A5C4W4H8</accession>
<sequence length="202" mass="22154">MTARGAKTRSRIIATAADLMRVRGVGGTTLDDVVVASNVSKSQLYRHFEDKQALVRAVIEFVGERTIAVERERLNKVMTFAGLRRWRNALVENNALHEGRYGCPLGSLANEVSDQDAIARKKLNDLFAAWQELFEDLLRRFQKSGVIPQEADVAQLATGLLAAVQGGYLLAQASRDVTPMASAIDMAIAHLRMLSSEQEAAS</sequence>
<organism evidence="4 5">
    <name type="scientific">Nonomuraea phyllanthi</name>
    <dbReference type="NCBI Taxonomy" id="2219224"/>
    <lineage>
        <taxon>Bacteria</taxon>
        <taxon>Bacillati</taxon>
        <taxon>Actinomycetota</taxon>
        <taxon>Actinomycetes</taxon>
        <taxon>Streptosporangiales</taxon>
        <taxon>Streptosporangiaceae</taxon>
        <taxon>Nonomuraea</taxon>
    </lineage>
</organism>
<gene>
    <name evidence="4" type="ORF">FH608_028640</name>
</gene>
<dbReference type="Gene3D" id="1.10.357.10">
    <property type="entry name" value="Tetracycline Repressor, domain 2"/>
    <property type="match status" value="1"/>
</dbReference>
<dbReference type="InterPro" id="IPR054156">
    <property type="entry name" value="YxaF_TetR_C"/>
</dbReference>
<dbReference type="Proteomes" id="UP000312512">
    <property type="component" value="Unassembled WGS sequence"/>
</dbReference>
<dbReference type="AlphaFoldDB" id="A0A5C4W4H8"/>
<reference evidence="4 5" key="1">
    <citation type="submission" date="2019-10" db="EMBL/GenBank/DDBJ databases">
        <title>Nonomuraea sp. nov., isolated from Phyllanthus amarus.</title>
        <authorList>
            <person name="Klykleung N."/>
            <person name="Tanasupawat S."/>
        </authorList>
    </citation>
    <scope>NUCLEOTIDE SEQUENCE [LARGE SCALE GENOMIC DNA]</scope>
    <source>
        <strain evidence="4 5">PA1-10</strain>
    </source>
</reference>
<evidence type="ECO:0000256" key="1">
    <source>
        <dbReference type="ARBA" id="ARBA00023015"/>
    </source>
</evidence>
<comment type="caution">
    <text evidence="4">The sequence shown here is derived from an EMBL/GenBank/DDBJ whole genome shotgun (WGS) entry which is preliminary data.</text>
</comment>
<evidence type="ECO:0000313" key="4">
    <source>
        <dbReference type="EMBL" id="KAB8192059.1"/>
    </source>
</evidence>
<dbReference type="Pfam" id="PF21993">
    <property type="entry name" value="TetR_C_13_2"/>
    <property type="match status" value="1"/>
</dbReference>
<evidence type="ECO:0000256" key="3">
    <source>
        <dbReference type="ARBA" id="ARBA00023163"/>
    </source>
</evidence>
<dbReference type="InterPro" id="IPR009057">
    <property type="entry name" value="Homeodomain-like_sf"/>
</dbReference>
<accession>A0A5P9Z6D3</accession>
<keyword evidence="2" id="KW-0238">DNA-binding</keyword>
<evidence type="ECO:0000256" key="2">
    <source>
        <dbReference type="ARBA" id="ARBA00023125"/>
    </source>
</evidence>
<keyword evidence="1" id="KW-0805">Transcription regulation</keyword>
<dbReference type="Pfam" id="PF00440">
    <property type="entry name" value="TetR_N"/>
    <property type="match status" value="1"/>
</dbReference>
<dbReference type="EMBL" id="VDLX02000011">
    <property type="protein sequence ID" value="KAB8192059.1"/>
    <property type="molecule type" value="Genomic_DNA"/>
</dbReference>
<name>A0A5C4W4H8_9ACTN</name>
<keyword evidence="5" id="KW-1185">Reference proteome</keyword>
<dbReference type="SUPFAM" id="SSF48498">
    <property type="entry name" value="Tetracyclin repressor-like, C-terminal domain"/>
    <property type="match status" value="1"/>
</dbReference>
<dbReference type="GO" id="GO:0003677">
    <property type="term" value="F:DNA binding"/>
    <property type="evidence" value="ECO:0007669"/>
    <property type="project" value="UniProtKB-UniRule"/>
</dbReference>
<dbReference type="InterPro" id="IPR001647">
    <property type="entry name" value="HTH_TetR"/>
</dbReference>